<evidence type="ECO:0000313" key="12">
    <source>
        <dbReference type="Proteomes" id="UP000515154"/>
    </source>
</evidence>
<evidence type="ECO:0000259" key="10">
    <source>
        <dbReference type="PROSITE" id="PS51030"/>
    </source>
</evidence>
<accession>A0A6P7TPE8</accession>
<dbReference type="SUPFAM" id="SSF57716">
    <property type="entry name" value="Glucocorticoid receptor-like (DNA-binding domain)"/>
    <property type="match status" value="1"/>
</dbReference>
<dbReference type="Pfam" id="PF00105">
    <property type="entry name" value="zf-C4"/>
    <property type="match status" value="1"/>
</dbReference>
<proteinExistence type="predicted"/>
<dbReference type="PRINTS" id="PR00047">
    <property type="entry name" value="STROIDFINGER"/>
</dbReference>
<dbReference type="KEGG" id="osn:115224978"/>
<organism evidence="12 13">
    <name type="scientific">Octopus sinensis</name>
    <name type="common">East Asian common octopus</name>
    <dbReference type="NCBI Taxonomy" id="2607531"/>
    <lineage>
        <taxon>Eukaryota</taxon>
        <taxon>Metazoa</taxon>
        <taxon>Spiralia</taxon>
        <taxon>Lophotrochozoa</taxon>
        <taxon>Mollusca</taxon>
        <taxon>Cephalopoda</taxon>
        <taxon>Coleoidea</taxon>
        <taxon>Octopodiformes</taxon>
        <taxon>Octopoda</taxon>
        <taxon>Incirrata</taxon>
        <taxon>Octopodidae</taxon>
        <taxon>Octopus</taxon>
    </lineage>
</organism>
<keyword evidence="8" id="KW-0539">Nucleus</keyword>
<evidence type="ECO:0000313" key="13">
    <source>
        <dbReference type="RefSeq" id="XP_029651770.2"/>
    </source>
</evidence>
<keyword evidence="4" id="KW-0805">Transcription regulation</keyword>
<reference evidence="13" key="1">
    <citation type="submission" date="2025-08" db="UniProtKB">
        <authorList>
            <consortium name="RefSeq"/>
        </authorList>
    </citation>
    <scope>IDENTIFICATION</scope>
</reference>
<evidence type="ECO:0000256" key="7">
    <source>
        <dbReference type="ARBA" id="ARBA00023170"/>
    </source>
</evidence>
<evidence type="ECO:0000256" key="8">
    <source>
        <dbReference type="ARBA" id="ARBA00023242"/>
    </source>
</evidence>
<keyword evidence="12" id="KW-1185">Reference proteome</keyword>
<evidence type="ECO:0000256" key="4">
    <source>
        <dbReference type="ARBA" id="ARBA00023015"/>
    </source>
</evidence>
<evidence type="ECO:0000256" key="3">
    <source>
        <dbReference type="ARBA" id="ARBA00022833"/>
    </source>
</evidence>
<dbReference type="SMART" id="SM00430">
    <property type="entry name" value="HOLI"/>
    <property type="match status" value="1"/>
</dbReference>
<dbReference type="InterPro" id="IPR035500">
    <property type="entry name" value="NHR-like_dom_sf"/>
</dbReference>
<evidence type="ECO:0000256" key="2">
    <source>
        <dbReference type="ARBA" id="ARBA00022771"/>
    </source>
</evidence>
<dbReference type="AlphaFoldDB" id="A0A6P7TPE8"/>
<keyword evidence="5" id="KW-0238">DNA-binding</keyword>
<dbReference type="RefSeq" id="XP_029651770.2">
    <property type="nucleotide sequence ID" value="XM_029795910.2"/>
</dbReference>
<dbReference type="InterPro" id="IPR001723">
    <property type="entry name" value="Nuclear_hrmn_rcpt"/>
</dbReference>
<dbReference type="GO" id="GO:0000978">
    <property type="term" value="F:RNA polymerase II cis-regulatory region sequence-specific DNA binding"/>
    <property type="evidence" value="ECO:0007669"/>
    <property type="project" value="TreeGrafter"/>
</dbReference>
<gene>
    <name evidence="13" type="primary">LOC115224978</name>
</gene>
<dbReference type="GO" id="GO:0008270">
    <property type="term" value="F:zinc ion binding"/>
    <property type="evidence" value="ECO:0007669"/>
    <property type="project" value="UniProtKB-KW"/>
</dbReference>
<feature type="domain" description="Nuclear receptor" evidence="10">
    <location>
        <begin position="39"/>
        <end position="114"/>
    </location>
</feature>
<evidence type="ECO:0000259" key="11">
    <source>
        <dbReference type="PROSITE" id="PS51843"/>
    </source>
</evidence>
<sequence length="441" mass="52131">MFYLSPEIPSIHTKCNSNKILKENKSEHKRRPKPKDGSKLTCRVCGDVALGYNFDAITCESCKAFFRRNALKKKVFICTFENKCHLDQHTRKFCASCRLKRCFEVGMKKNWILNEDQLKKRRQKLNMAKRNKSKTLHPSLPSPSSSCSSQSNMSVTSNWSYNGSFEYFRDMSPFTCYRPIVESEFRQIILPVDKYSILSDVYWNMLTTNKQGRHILSSLRLLVEHHERLFNNYYRYGGDIISNLPNEPIDYMNRAITLLISFMRSLPEFQALSHEDYMTIFMGNIREVFVIRAAMTFSFRGEYIVFWNQKGQEKCLDPMVLKSALGEKLYNQIAYFIKSFQECTNEDRIIMIMLMLIEFFNPYKPNVENKYFLQTAQEKYNFWLKVYIEAKYPENIASLIYRQIIMKLSDVREIGHICNEASKKFLWEDFLLLIVDILDIN</sequence>
<dbReference type="GO" id="GO:0004879">
    <property type="term" value="F:nuclear receptor activity"/>
    <property type="evidence" value="ECO:0007669"/>
    <property type="project" value="TreeGrafter"/>
</dbReference>
<dbReference type="SMART" id="SM00399">
    <property type="entry name" value="ZnF_C4"/>
    <property type="match status" value="1"/>
</dbReference>
<keyword evidence="7" id="KW-0675">Receptor</keyword>
<evidence type="ECO:0000256" key="9">
    <source>
        <dbReference type="SAM" id="MobiDB-lite"/>
    </source>
</evidence>
<dbReference type="InterPro" id="IPR013088">
    <property type="entry name" value="Znf_NHR/GATA"/>
</dbReference>
<dbReference type="GO" id="GO:0030154">
    <property type="term" value="P:cell differentiation"/>
    <property type="evidence" value="ECO:0007669"/>
    <property type="project" value="TreeGrafter"/>
</dbReference>
<dbReference type="PANTHER" id="PTHR24082:SF283">
    <property type="entry name" value="NUCLEAR HORMONE RECEPTOR HR96"/>
    <property type="match status" value="1"/>
</dbReference>
<name>A0A6P7TPE8_9MOLL</name>
<evidence type="ECO:0000256" key="1">
    <source>
        <dbReference type="ARBA" id="ARBA00022723"/>
    </source>
</evidence>
<dbReference type="PROSITE" id="PS51030">
    <property type="entry name" value="NUCLEAR_REC_DBD_2"/>
    <property type="match status" value="1"/>
</dbReference>
<dbReference type="PRINTS" id="PR00398">
    <property type="entry name" value="STRDHORMONER"/>
</dbReference>
<feature type="region of interest" description="Disordered" evidence="9">
    <location>
        <begin position="129"/>
        <end position="152"/>
    </location>
</feature>
<dbReference type="InterPro" id="IPR001628">
    <property type="entry name" value="Znf_hrmn_rcpt"/>
</dbReference>
<dbReference type="SUPFAM" id="SSF48508">
    <property type="entry name" value="Nuclear receptor ligand-binding domain"/>
    <property type="match status" value="1"/>
</dbReference>
<evidence type="ECO:0000256" key="5">
    <source>
        <dbReference type="ARBA" id="ARBA00023125"/>
    </source>
</evidence>
<dbReference type="InterPro" id="IPR000536">
    <property type="entry name" value="Nucl_hrmn_rcpt_lig-bd"/>
</dbReference>
<protein>
    <submittedName>
        <fullName evidence="13">Vitamin D3 receptor-like isoform X1</fullName>
    </submittedName>
</protein>
<keyword evidence="1" id="KW-0479">Metal-binding</keyword>
<feature type="domain" description="NR LBD" evidence="11">
    <location>
        <begin position="214"/>
        <end position="441"/>
    </location>
</feature>
<dbReference type="Proteomes" id="UP000515154">
    <property type="component" value="Linkage group LG2"/>
</dbReference>
<dbReference type="PROSITE" id="PS51843">
    <property type="entry name" value="NR_LBD"/>
    <property type="match status" value="1"/>
</dbReference>
<feature type="compositionally biased region" description="Low complexity" evidence="9">
    <location>
        <begin position="138"/>
        <end position="152"/>
    </location>
</feature>
<evidence type="ECO:0000256" key="6">
    <source>
        <dbReference type="ARBA" id="ARBA00023163"/>
    </source>
</evidence>
<keyword evidence="6" id="KW-0804">Transcription</keyword>
<dbReference type="GO" id="GO:0000122">
    <property type="term" value="P:negative regulation of transcription by RNA polymerase II"/>
    <property type="evidence" value="ECO:0007669"/>
    <property type="project" value="TreeGrafter"/>
</dbReference>
<dbReference type="PROSITE" id="PS00031">
    <property type="entry name" value="NUCLEAR_REC_DBD_1"/>
    <property type="match status" value="1"/>
</dbReference>
<dbReference type="GO" id="GO:0045944">
    <property type="term" value="P:positive regulation of transcription by RNA polymerase II"/>
    <property type="evidence" value="ECO:0007669"/>
    <property type="project" value="TreeGrafter"/>
</dbReference>
<keyword evidence="3" id="KW-0862">Zinc</keyword>
<dbReference type="Gene3D" id="3.30.50.10">
    <property type="entry name" value="Erythroid Transcription Factor GATA-1, subunit A"/>
    <property type="match status" value="1"/>
</dbReference>
<dbReference type="Gene3D" id="1.10.565.10">
    <property type="entry name" value="Retinoid X Receptor"/>
    <property type="match status" value="1"/>
</dbReference>
<dbReference type="InterPro" id="IPR050234">
    <property type="entry name" value="Nuclear_hormone_rcpt_NR1"/>
</dbReference>
<dbReference type="PANTHER" id="PTHR24082">
    <property type="entry name" value="NUCLEAR HORMONE RECEPTOR"/>
    <property type="match status" value="1"/>
</dbReference>
<keyword evidence="2" id="KW-0863">Zinc-finger</keyword>